<dbReference type="Proteomes" id="UP000789759">
    <property type="component" value="Unassembled WGS sequence"/>
</dbReference>
<comment type="caution">
    <text evidence="1">The sequence shown here is derived from an EMBL/GenBank/DDBJ whole genome shotgun (WGS) entry which is preliminary data.</text>
</comment>
<sequence>MAKIHSFYISNLKNNLQFYEKELSESELYDSALELTIYTNIENNNTVLDQNNVLESFQYSNSDKLEIRSMVNLSYKSFGRQGNIKMSHLVKQESGNMDFDPIAIVKNEL</sequence>
<dbReference type="AlphaFoldDB" id="A0A9N9BVK6"/>
<proteinExistence type="predicted"/>
<evidence type="ECO:0000313" key="2">
    <source>
        <dbReference type="Proteomes" id="UP000789759"/>
    </source>
</evidence>
<protein>
    <submittedName>
        <fullName evidence="1">6210_t:CDS:1</fullName>
    </submittedName>
</protein>
<accession>A0A9N9BVK6</accession>
<evidence type="ECO:0000313" key="1">
    <source>
        <dbReference type="EMBL" id="CAG8578093.1"/>
    </source>
</evidence>
<organism evidence="1 2">
    <name type="scientific">Cetraspora pellucida</name>
    <dbReference type="NCBI Taxonomy" id="1433469"/>
    <lineage>
        <taxon>Eukaryota</taxon>
        <taxon>Fungi</taxon>
        <taxon>Fungi incertae sedis</taxon>
        <taxon>Mucoromycota</taxon>
        <taxon>Glomeromycotina</taxon>
        <taxon>Glomeromycetes</taxon>
        <taxon>Diversisporales</taxon>
        <taxon>Gigasporaceae</taxon>
        <taxon>Cetraspora</taxon>
    </lineage>
</organism>
<dbReference type="EMBL" id="CAJVQA010003574">
    <property type="protein sequence ID" value="CAG8578093.1"/>
    <property type="molecule type" value="Genomic_DNA"/>
</dbReference>
<reference evidence="1" key="1">
    <citation type="submission" date="2021-06" db="EMBL/GenBank/DDBJ databases">
        <authorList>
            <person name="Kallberg Y."/>
            <person name="Tangrot J."/>
            <person name="Rosling A."/>
        </authorList>
    </citation>
    <scope>NUCLEOTIDE SEQUENCE</scope>
    <source>
        <strain evidence="1">FL966</strain>
    </source>
</reference>
<keyword evidence="2" id="KW-1185">Reference proteome</keyword>
<name>A0A9N9BVK6_9GLOM</name>
<gene>
    <name evidence="1" type="ORF">CPELLU_LOCUS5959</name>
</gene>
<dbReference type="OrthoDB" id="10399476at2759"/>